<feature type="transmembrane region" description="Helical" evidence="6">
    <location>
        <begin position="329"/>
        <end position="349"/>
    </location>
</feature>
<dbReference type="OrthoDB" id="435607at2759"/>
<evidence type="ECO:0000313" key="7">
    <source>
        <dbReference type="EMBL" id="KAH3660362.1"/>
    </source>
</evidence>
<protein>
    <recommendedName>
        <fullName evidence="9">Protein ECM3</fullName>
    </recommendedName>
</protein>
<evidence type="ECO:0000256" key="3">
    <source>
        <dbReference type="ARBA" id="ARBA00022989"/>
    </source>
</evidence>
<dbReference type="PANTHER" id="PTHR31274:SF1">
    <property type="entry name" value="AGL149CP"/>
    <property type="match status" value="1"/>
</dbReference>
<feature type="transmembrane region" description="Helical" evidence="6">
    <location>
        <begin position="410"/>
        <end position="429"/>
    </location>
</feature>
<feature type="region of interest" description="Disordered" evidence="5">
    <location>
        <begin position="178"/>
        <end position="250"/>
    </location>
</feature>
<proteinExistence type="predicted"/>
<evidence type="ECO:0000313" key="8">
    <source>
        <dbReference type="Proteomes" id="UP000769157"/>
    </source>
</evidence>
<reference evidence="7" key="2">
    <citation type="submission" date="2021-01" db="EMBL/GenBank/DDBJ databases">
        <authorList>
            <person name="Schikora-Tamarit M.A."/>
        </authorList>
    </citation>
    <scope>NUCLEOTIDE SEQUENCE</scope>
    <source>
        <strain evidence="7">CBS6075</strain>
    </source>
</reference>
<sequence length="509" mass="56287">MGVPLGEVIYLAVKPMFKIYALIAIGFYLSRRNILSVDTTKNLSSIAIMVLLPSLMFNKIVTNIDNSDIAQIGTIAFLGLFNMFGGALLCFLAGLATRCPKVWYGGLISVGLFPNISDLPIAYLQSLEDSGILSNVDRGVSFDCIYTVIQVLFQFNLGLYRLIEFDFRDALKAANTKNLQDEEESPNGSDSTQELDDMDRAPTHTSDLSIDSSLDDNSDRGNHLRFLREKENSVRNTGSNTHRGLDLGRRDSVASATSNHSLRELPSENMADVVRQYSRFSELATGTVKMSDPADLQVAPKSQILSRNGFLGLFKSVFFLLVESLQKPISIAMIIAITICMIPWVKALFVQTDQAHISPAPDKLPPLSFIMDITSYIGAAQVPFGLLILGGTIGRLRIKNIPLSRWRTPLVVTAVRLVLLPVIGCALNSKVHKDGLFYNDPILYFVSNLVFCMPPATSNIYLTAFYTPPDYQDHTQVDCLAMSYICHYIALAICLPFTASYTLKVSLKY</sequence>
<dbReference type="Pfam" id="PF03547">
    <property type="entry name" value="Mem_trans"/>
    <property type="match status" value="1"/>
</dbReference>
<keyword evidence="4 6" id="KW-0472">Membrane</keyword>
<feature type="compositionally biased region" description="Basic and acidic residues" evidence="5">
    <location>
        <begin position="217"/>
        <end position="233"/>
    </location>
</feature>
<reference evidence="7" key="1">
    <citation type="journal article" date="2021" name="Open Biol.">
        <title>Shared evolutionary footprints suggest mitochondrial oxidative damage underlies multiple complex I losses in fungi.</title>
        <authorList>
            <person name="Schikora-Tamarit M.A."/>
            <person name="Marcet-Houben M."/>
            <person name="Nosek J."/>
            <person name="Gabaldon T."/>
        </authorList>
    </citation>
    <scope>NUCLEOTIDE SEQUENCE</scope>
    <source>
        <strain evidence="7">CBS6075</strain>
    </source>
</reference>
<evidence type="ECO:0008006" key="9">
    <source>
        <dbReference type="Google" id="ProtNLM"/>
    </source>
</evidence>
<dbReference type="InterPro" id="IPR004776">
    <property type="entry name" value="Mem_transp_PIN-like"/>
</dbReference>
<comment type="caution">
    <text evidence="7">The sequence shown here is derived from an EMBL/GenBank/DDBJ whole genome shotgun (WGS) entry which is preliminary data.</text>
</comment>
<dbReference type="PANTHER" id="PTHR31274">
    <property type="entry name" value="PROTEIN ECM3"/>
    <property type="match status" value="1"/>
</dbReference>
<evidence type="ECO:0000256" key="6">
    <source>
        <dbReference type="SAM" id="Phobius"/>
    </source>
</evidence>
<keyword evidence="8" id="KW-1185">Reference proteome</keyword>
<feature type="transmembrane region" description="Helical" evidence="6">
    <location>
        <begin position="42"/>
        <end position="60"/>
    </location>
</feature>
<keyword evidence="3 6" id="KW-1133">Transmembrane helix</keyword>
<organism evidence="7 8">
    <name type="scientific">Ogataea philodendri</name>
    <dbReference type="NCBI Taxonomy" id="1378263"/>
    <lineage>
        <taxon>Eukaryota</taxon>
        <taxon>Fungi</taxon>
        <taxon>Dikarya</taxon>
        <taxon>Ascomycota</taxon>
        <taxon>Saccharomycotina</taxon>
        <taxon>Pichiomycetes</taxon>
        <taxon>Pichiales</taxon>
        <taxon>Pichiaceae</taxon>
        <taxon>Ogataea</taxon>
    </lineage>
</organism>
<dbReference type="GeneID" id="70238912"/>
<feature type="transmembrane region" description="Helical" evidence="6">
    <location>
        <begin position="12"/>
        <end position="30"/>
    </location>
</feature>
<dbReference type="RefSeq" id="XP_046058065.1">
    <property type="nucleotide sequence ID" value="XM_046208289.1"/>
</dbReference>
<gene>
    <name evidence="7" type="ORF">OGAPHI_006948</name>
</gene>
<keyword evidence="2 6" id="KW-0812">Transmembrane</keyword>
<feature type="transmembrane region" description="Helical" evidence="6">
    <location>
        <begin position="441"/>
        <end position="467"/>
    </location>
</feature>
<name>A0A9P8NVF1_9ASCO</name>
<feature type="transmembrane region" description="Helical" evidence="6">
    <location>
        <begin position="72"/>
        <end position="95"/>
    </location>
</feature>
<dbReference type="EMBL" id="JAEUBE010000504">
    <property type="protein sequence ID" value="KAH3660362.1"/>
    <property type="molecule type" value="Genomic_DNA"/>
</dbReference>
<evidence type="ECO:0000256" key="1">
    <source>
        <dbReference type="ARBA" id="ARBA00004141"/>
    </source>
</evidence>
<dbReference type="AlphaFoldDB" id="A0A9P8NVF1"/>
<accession>A0A9P8NVF1</accession>
<dbReference type="GO" id="GO:0055085">
    <property type="term" value="P:transmembrane transport"/>
    <property type="evidence" value="ECO:0007669"/>
    <property type="project" value="InterPro"/>
</dbReference>
<evidence type="ECO:0000256" key="2">
    <source>
        <dbReference type="ARBA" id="ARBA00022692"/>
    </source>
</evidence>
<feature type="transmembrane region" description="Helical" evidence="6">
    <location>
        <begin position="479"/>
        <end position="499"/>
    </location>
</feature>
<evidence type="ECO:0000256" key="5">
    <source>
        <dbReference type="SAM" id="MobiDB-lite"/>
    </source>
</evidence>
<dbReference type="GO" id="GO:0016020">
    <property type="term" value="C:membrane"/>
    <property type="evidence" value="ECO:0007669"/>
    <property type="project" value="UniProtKB-SubCell"/>
</dbReference>
<feature type="transmembrane region" description="Helical" evidence="6">
    <location>
        <begin position="102"/>
        <end position="125"/>
    </location>
</feature>
<evidence type="ECO:0000256" key="4">
    <source>
        <dbReference type="ARBA" id="ARBA00023136"/>
    </source>
</evidence>
<feature type="transmembrane region" description="Helical" evidence="6">
    <location>
        <begin position="369"/>
        <end position="389"/>
    </location>
</feature>
<dbReference type="InterPro" id="IPR040254">
    <property type="entry name" value="Ecm3-like"/>
</dbReference>
<comment type="subcellular location">
    <subcellularLocation>
        <location evidence="1">Membrane</location>
        <topology evidence="1">Multi-pass membrane protein</topology>
    </subcellularLocation>
</comment>
<dbReference type="Proteomes" id="UP000769157">
    <property type="component" value="Unassembled WGS sequence"/>
</dbReference>